<evidence type="ECO:0008006" key="2">
    <source>
        <dbReference type="Google" id="ProtNLM"/>
    </source>
</evidence>
<reference evidence="1" key="1">
    <citation type="submission" date="2018-05" db="EMBL/GenBank/DDBJ databases">
        <authorList>
            <person name="Lanie J.A."/>
            <person name="Ng W.-L."/>
            <person name="Kazmierczak K.M."/>
            <person name="Andrzejewski T.M."/>
            <person name="Davidsen T.M."/>
            <person name="Wayne K.J."/>
            <person name="Tettelin H."/>
            <person name="Glass J.I."/>
            <person name="Rusch D."/>
            <person name="Podicherti R."/>
            <person name="Tsui H.-C.T."/>
            <person name="Winkler M.E."/>
        </authorList>
    </citation>
    <scope>NUCLEOTIDE SEQUENCE</scope>
</reference>
<accession>A0A382TBG2</accession>
<dbReference type="InterPro" id="IPR010869">
    <property type="entry name" value="DUF1501"/>
</dbReference>
<dbReference type="Pfam" id="PF07394">
    <property type="entry name" value="DUF1501"/>
    <property type="match status" value="1"/>
</dbReference>
<gene>
    <name evidence="1" type="ORF">METZ01_LOCUS372217</name>
</gene>
<protein>
    <recommendedName>
        <fullName evidence="2">DUF1501 domain-containing protein</fullName>
    </recommendedName>
</protein>
<dbReference type="AlphaFoldDB" id="A0A382TBG2"/>
<sequence length="126" mass="13358">MLNVFDESNSLSRRKLLGIGSLGLGGLSLASVLGAKLGTASSEGKRNPLTGKSVIFLFQQGGPSQFETFDPKPDAPEGIRTVTDVIPTSIPGVHFGSAMKQLSKLAHKLVTVRSFRTNNSGHNIRP</sequence>
<feature type="non-terminal residue" evidence="1">
    <location>
        <position position="126"/>
    </location>
</feature>
<proteinExistence type="predicted"/>
<dbReference type="EMBL" id="UINC01135302">
    <property type="protein sequence ID" value="SVD19363.1"/>
    <property type="molecule type" value="Genomic_DNA"/>
</dbReference>
<evidence type="ECO:0000313" key="1">
    <source>
        <dbReference type="EMBL" id="SVD19363.1"/>
    </source>
</evidence>
<organism evidence="1">
    <name type="scientific">marine metagenome</name>
    <dbReference type="NCBI Taxonomy" id="408172"/>
    <lineage>
        <taxon>unclassified sequences</taxon>
        <taxon>metagenomes</taxon>
        <taxon>ecological metagenomes</taxon>
    </lineage>
</organism>
<name>A0A382TBG2_9ZZZZ</name>